<dbReference type="InterPro" id="IPR050809">
    <property type="entry name" value="UgpAE/MalFG_permease"/>
</dbReference>
<proteinExistence type="predicted"/>
<evidence type="ECO:0000313" key="8">
    <source>
        <dbReference type="EMBL" id="MBB5077723.1"/>
    </source>
</evidence>
<feature type="transmembrane region" description="Helical" evidence="7">
    <location>
        <begin position="325"/>
        <end position="347"/>
    </location>
</feature>
<dbReference type="SUPFAM" id="SSF161098">
    <property type="entry name" value="MetI-like"/>
    <property type="match status" value="1"/>
</dbReference>
<feature type="transmembrane region" description="Helical" evidence="7">
    <location>
        <begin position="287"/>
        <end position="305"/>
    </location>
</feature>
<comment type="subcellular location">
    <subcellularLocation>
        <location evidence="1">Cell membrane</location>
        <topology evidence="1">Multi-pass membrane protein</topology>
    </subcellularLocation>
</comment>
<feature type="transmembrane region" description="Helical" evidence="7">
    <location>
        <begin position="490"/>
        <end position="508"/>
    </location>
</feature>
<evidence type="ECO:0000256" key="5">
    <source>
        <dbReference type="ARBA" id="ARBA00022989"/>
    </source>
</evidence>
<dbReference type="AlphaFoldDB" id="A0A7W8EFS3"/>
<keyword evidence="2" id="KW-0813">Transport</keyword>
<evidence type="ECO:0000256" key="2">
    <source>
        <dbReference type="ARBA" id="ARBA00022448"/>
    </source>
</evidence>
<feature type="transmembrane region" description="Helical" evidence="7">
    <location>
        <begin position="69"/>
        <end position="98"/>
    </location>
</feature>
<name>A0A7W8EFS3_9ACTN</name>
<dbReference type="RefSeq" id="WP_184961857.1">
    <property type="nucleotide sequence ID" value="NZ_JACHIN010000004.1"/>
</dbReference>
<accession>A0A7W8EFS3</accession>
<keyword evidence="5 7" id="KW-1133">Transmembrane helix</keyword>
<feature type="transmembrane region" description="Helical" evidence="7">
    <location>
        <begin position="152"/>
        <end position="177"/>
    </location>
</feature>
<organism evidence="8 9">
    <name type="scientific">Nonomuraea endophytica</name>
    <dbReference type="NCBI Taxonomy" id="714136"/>
    <lineage>
        <taxon>Bacteria</taxon>
        <taxon>Bacillati</taxon>
        <taxon>Actinomycetota</taxon>
        <taxon>Actinomycetes</taxon>
        <taxon>Streptosporangiales</taxon>
        <taxon>Streptosporangiaceae</taxon>
        <taxon>Nonomuraea</taxon>
    </lineage>
</organism>
<feature type="transmembrane region" description="Helical" evidence="7">
    <location>
        <begin position="359"/>
        <end position="380"/>
    </location>
</feature>
<dbReference type="InterPro" id="IPR035906">
    <property type="entry name" value="MetI-like_sf"/>
</dbReference>
<dbReference type="Proteomes" id="UP000568380">
    <property type="component" value="Unassembled WGS sequence"/>
</dbReference>
<dbReference type="EMBL" id="JACHIN010000004">
    <property type="protein sequence ID" value="MBB5077723.1"/>
    <property type="molecule type" value="Genomic_DNA"/>
</dbReference>
<keyword evidence="8" id="KW-0762">Sugar transport</keyword>
<evidence type="ECO:0000256" key="6">
    <source>
        <dbReference type="ARBA" id="ARBA00023136"/>
    </source>
</evidence>
<keyword evidence="6 7" id="KW-0472">Membrane</keyword>
<protein>
    <submittedName>
        <fullName evidence="8">ABC-type sugar transport system permease subunit</fullName>
    </submittedName>
</protein>
<feature type="transmembrane region" description="Helical" evidence="7">
    <location>
        <begin position="424"/>
        <end position="446"/>
    </location>
</feature>
<feature type="transmembrane region" description="Helical" evidence="7">
    <location>
        <begin position="110"/>
        <end position="132"/>
    </location>
</feature>
<dbReference type="Gene3D" id="1.10.3720.10">
    <property type="entry name" value="MetI-like"/>
    <property type="match status" value="1"/>
</dbReference>
<keyword evidence="3" id="KW-1003">Cell membrane</keyword>
<reference evidence="8 9" key="1">
    <citation type="submission" date="2020-08" db="EMBL/GenBank/DDBJ databases">
        <title>Genomic Encyclopedia of Type Strains, Phase IV (KMG-IV): sequencing the most valuable type-strain genomes for metagenomic binning, comparative biology and taxonomic classification.</title>
        <authorList>
            <person name="Goeker M."/>
        </authorList>
    </citation>
    <scope>NUCLEOTIDE SEQUENCE [LARGE SCALE GENOMIC DNA]</scope>
    <source>
        <strain evidence="8 9">DSM 45385</strain>
    </source>
</reference>
<feature type="transmembrane region" description="Helical" evidence="7">
    <location>
        <begin position="189"/>
        <end position="208"/>
    </location>
</feature>
<feature type="transmembrane region" description="Helical" evidence="7">
    <location>
        <begin position="392"/>
        <end position="412"/>
    </location>
</feature>
<dbReference type="GO" id="GO:0005886">
    <property type="term" value="C:plasma membrane"/>
    <property type="evidence" value="ECO:0007669"/>
    <property type="project" value="UniProtKB-SubCell"/>
</dbReference>
<evidence type="ECO:0000313" key="9">
    <source>
        <dbReference type="Proteomes" id="UP000568380"/>
    </source>
</evidence>
<dbReference type="PANTHER" id="PTHR43227">
    <property type="entry name" value="BLL4140 PROTEIN"/>
    <property type="match status" value="1"/>
</dbReference>
<gene>
    <name evidence="8" type="ORF">HNR40_003198</name>
</gene>
<feature type="transmembrane region" description="Helical" evidence="7">
    <location>
        <begin position="239"/>
        <end position="266"/>
    </location>
</feature>
<keyword evidence="9" id="KW-1185">Reference proteome</keyword>
<evidence type="ECO:0000256" key="4">
    <source>
        <dbReference type="ARBA" id="ARBA00022692"/>
    </source>
</evidence>
<evidence type="ECO:0000256" key="3">
    <source>
        <dbReference type="ARBA" id="ARBA00022475"/>
    </source>
</evidence>
<evidence type="ECO:0000256" key="7">
    <source>
        <dbReference type="SAM" id="Phobius"/>
    </source>
</evidence>
<keyword evidence="4 7" id="KW-0812">Transmembrane</keyword>
<dbReference type="PANTHER" id="PTHR43227:SF8">
    <property type="entry name" value="DIACETYLCHITOBIOSE UPTAKE SYSTEM PERMEASE PROTEIN DASB"/>
    <property type="match status" value="1"/>
</dbReference>
<evidence type="ECO:0000256" key="1">
    <source>
        <dbReference type="ARBA" id="ARBA00004651"/>
    </source>
</evidence>
<sequence>MIPAPPAPRPPAALGWLLLAPAAFAALACLVVPSVYTAVMSMRSARLLSRRDEPVGLANYVTVIGEPGFWRAVAFSLLVTLVPVLVAVVVAPLLALALDRGGSLVRRGGRVVLSLAVITFSPIAVVAAWTRGLRPDASGLATLVRGVAGEEAALTFPLVVAAMTFGVVCALATLAFLPALRGGTVTPAMFAVAALAVLTLLAVGLQAFTFSSALSRGGSGGTRTLGAYMLFEGLAAGRLGAAAAAATLTGVLLGALGLAAVAVVVLGGMRLHLSPRPAGPGRPVVGVLALVVVVAVGLVLAWPWITALFGGEETLPVTLGTYVRTWLPALAGALVSVAVAYAAALGIGGLRPLGRNSEWLLLPFAPWALAGVGPFSLATWTYIRDFGLMDTIVALVPPMLISVPALVVLTLLCRGLAERAQAGFLRGVVLPSLPMAGILTGGLTLVNAQDGLWPLMVSQRPDNAPATMLLSQSLNSYRNTTVDVGITTPLPVMLLALAAVVAAQLLYLDRLAITMGRSA</sequence>
<comment type="caution">
    <text evidence="8">The sequence shown here is derived from an EMBL/GenBank/DDBJ whole genome shotgun (WGS) entry which is preliminary data.</text>
</comment>